<organism evidence="1 2">
    <name type="scientific">Eumeta variegata</name>
    <name type="common">Bagworm moth</name>
    <name type="synonym">Eumeta japonica</name>
    <dbReference type="NCBI Taxonomy" id="151549"/>
    <lineage>
        <taxon>Eukaryota</taxon>
        <taxon>Metazoa</taxon>
        <taxon>Ecdysozoa</taxon>
        <taxon>Arthropoda</taxon>
        <taxon>Hexapoda</taxon>
        <taxon>Insecta</taxon>
        <taxon>Pterygota</taxon>
        <taxon>Neoptera</taxon>
        <taxon>Endopterygota</taxon>
        <taxon>Lepidoptera</taxon>
        <taxon>Glossata</taxon>
        <taxon>Ditrysia</taxon>
        <taxon>Tineoidea</taxon>
        <taxon>Psychidae</taxon>
        <taxon>Oiketicinae</taxon>
        <taxon>Eumeta</taxon>
    </lineage>
</organism>
<keyword evidence="2" id="KW-1185">Reference proteome</keyword>
<accession>A0A4C1T3L4</accession>
<dbReference type="EMBL" id="BGZK01004251">
    <property type="protein sequence ID" value="GBP07851.1"/>
    <property type="molecule type" value="Genomic_DNA"/>
</dbReference>
<comment type="caution">
    <text evidence="1">The sequence shown here is derived from an EMBL/GenBank/DDBJ whole genome shotgun (WGS) entry which is preliminary data.</text>
</comment>
<name>A0A4C1T3L4_EUMVA</name>
<sequence>MFEIDNIGRRAASRGTSATTTQRFTLPKCAVDELVAPTQAVTVTCDNTINQGYTAGRGIGGILIGEGLLQQPPPPPPFALLCEWEEVVS</sequence>
<protein>
    <submittedName>
        <fullName evidence="1">Uncharacterized protein</fullName>
    </submittedName>
</protein>
<dbReference type="AlphaFoldDB" id="A0A4C1T3L4"/>
<evidence type="ECO:0000313" key="2">
    <source>
        <dbReference type="Proteomes" id="UP000299102"/>
    </source>
</evidence>
<proteinExistence type="predicted"/>
<evidence type="ECO:0000313" key="1">
    <source>
        <dbReference type="EMBL" id="GBP07851.1"/>
    </source>
</evidence>
<gene>
    <name evidence="1" type="ORF">EVAR_101603_1</name>
</gene>
<reference evidence="1 2" key="1">
    <citation type="journal article" date="2019" name="Commun. Biol.">
        <title>The bagworm genome reveals a unique fibroin gene that provides high tensile strength.</title>
        <authorList>
            <person name="Kono N."/>
            <person name="Nakamura H."/>
            <person name="Ohtoshi R."/>
            <person name="Tomita M."/>
            <person name="Numata K."/>
            <person name="Arakawa K."/>
        </authorList>
    </citation>
    <scope>NUCLEOTIDE SEQUENCE [LARGE SCALE GENOMIC DNA]</scope>
</reference>
<dbReference type="Proteomes" id="UP000299102">
    <property type="component" value="Unassembled WGS sequence"/>
</dbReference>